<accession>A0A1X2GC16</accession>
<evidence type="ECO:0000313" key="1">
    <source>
        <dbReference type="EMBL" id="ORX50199.1"/>
    </source>
</evidence>
<dbReference type="EMBL" id="MCGT01000024">
    <property type="protein sequence ID" value="ORX50199.1"/>
    <property type="molecule type" value="Genomic_DNA"/>
</dbReference>
<proteinExistence type="predicted"/>
<organism evidence="1 2">
    <name type="scientific">Hesseltinella vesiculosa</name>
    <dbReference type="NCBI Taxonomy" id="101127"/>
    <lineage>
        <taxon>Eukaryota</taxon>
        <taxon>Fungi</taxon>
        <taxon>Fungi incertae sedis</taxon>
        <taxon>Mucoromycota</taxon>
        <taxon>Mucoromycotina</taxon>
        <taxon>Mucoromycetes</taxon>
        <taxon>Mucorales</taxon>
        <taxon>Cunninghamellaceae</taxon>
        <taxon>Hesseltinella</taxon>
    </lineage>
</organism>
<dbReference type="AlphaFoldDB" id="A0A1X2GC16"/>
<dbReference type="Proteomes" id="UP000242146">
    <property type="component" value="Unassembled WGS sequence"/>
</dbReference>
<keyword evidence="2" id="KW-1185">Reference proteome</keyword>
<comment type="caution">
    <text evidence="1">The sequence shown here is derived from an EMBL/GenBank/DDBJ whole genome shotgun (WGS) entry which is preliminary data.</text>
</comment>
<sequence length="296" mass="32302">MDKEAIFAITAEAYCRGKATDIHGETNLKTLPTPSNCSYGSLAIGVFEESDGKGTKRKLKIGAKHVNILITLCCKLQSDSSTAVDIGPESSCTPHTIHPLTARIFYRDICVNAFLKVMEREAATYTPTLTITSLRQLVSGFYDSSTFAMARASHEEFDVDLLMPCTVFTVCDVPNNEGYGSAAGSVAKLSSRYLQSLARSYITSTPVNFMDAMESVEVAEEVKKDSRSVECNSWSVLKRFNAELEKALDGRQPMSPAVVATKVNFSAMASETSAAVASANQKVKKNVLYHLQTLYR</sequence>
<reference evidence="1 2" key="1">
    <citation type="submission" date="2016-07" db="EMBL/GenBank/DDBJ databases">
        <title>Pervasive Adenine N6-methylation of Active Genes in Fungi.</title>
        <authorList>
            <consortium name="DOE Joint Genome Institute"/>
            <person name="Mondo S.J."/>
            <person name="Dannebaum R.O."/>
            <person name="Kuo R.C."/>
            <person name="Labutti K."/>
            <person name="Haridas S."/>
            <person name="Kuo A."/>
            <person name="Salamov A."/>
            <person name="Ahrendt S.R."/>
            <person name="Lipzen A."/>
            <person name="Sullivan W."/>
            <person name="Andreopoulos W.B."/>
            <person name="Clum A."/>
            <person name="Lindquist E."/>
            <person name="Daum C."/>
            <person name="Ramamoorthy G.K."/>
            <person name="Gryganskyi A."/>
            <person name="Culley D."/>
            <person name="Magnuson J.K."/>
            <person name="James T.Y."/>
            <person name="O'Malley M.A."/>
            <person name="Stajich J.E."/>
            <person name="Spatafora J.W."/>
            <person name="Visel A."/>
            <person name="Grigoriev I.V."/>
        </authorList>
    </citation>
    <scope>NUCLEOTIDE SEQUENCE [LARGE SCALE GENOMIC DNA]</scope>
    <source>
        <strain evidence="1 2">NRRL 3301</strain>
    </source>
</reference>
<gene>
    <name evidence="1" type="ORF">DM01DRAFT_1393694</name>
</gene>
<protein>
    <submittedName>
        <fullName evidence="1">Uncharacterized protein</fullName>
    </submittedName>
</protein>
<evidence type="ECO:0000313" key="2">
    <source>
        <dbReference type="Proteomes" id="UP000242146"/>
    </source>
</evidence>
<dbReference type="OrthoDB" id="2283086at2759"/>
<name>A0A1X2GC16_9FUNG</name>